<evidence type="ECO:0000313" key="13">
    <source>
        <dbReference type="EMBL" id="MBV7378471.1"/>
    </source>
</evidence>
<sequence>MLELGKYAGAVLSSWGVTLGLIGLLVAVSWVQARRVKAALDAAEARRKGGA</sequence>
<dbReference type="RefSeq" id="WP_218391605.1">
    <property type="nucleotide sequence ID" value="NZ_JAHUZE010000001.1"/>
</dbReference>
<name>A0ABS6SZR9_9RHOB</name>
<protein>
    <recommendedName>
        <fullName evidence="4 12">Heme exporter protein D</fullName>
    </recommendedName>
</protein>
<evidence type="ECO:0000256" key="8">
    <source>
        <dbReference type="ARBA" id="ARBA00022692"/>
    </source>
</evidence>
<keyword evidence="6 12" id="KW-1003">Cell membrane</keyword>
<evidence type="ECO:0000256" key="2">
    <source>
        <dbReference type="ARBA" id="ARBA00004377"/>
    </source>
</evidence>
<evidence type="ECO:0000256" key="10">
    <source>
        <dbReference type="ARBA" id="ARBA00022989"/>
    </source>
</evidence>
<evidence type="ECO:0000256" key="12">
    <source>
        <dbReference type="RuleBase" id="RU363101"/>
    </source>
</evidence>
<comment type="subcellular location">
    <subcellularLocation>
        <location evidence="2 12">Cell inner membrane</location>
        <topology evidence="2 12">Single-pass membrane protein</topology>
    </subcellularLocation>
</comment>
<evidence type="ECO:0000256" key="6">
    <source>
        <dbReference type="ARBA" id="ARBA00022475"/>
    </source>
</evidence>
<gene>
    <name evidence="13" type="primary">ccmD</name>
    <name evidence="13" type="ORF">KJP28_06000</name>
</gene>
<keyword evidence="9 12" id="KW-0201">Cytochrome c-type biogenesis</keyword>
<proteinExistence type="inferred from homology"/>
<keyword evidence="10 12" id="KW-1133">Transmembrane helix</keyword>
<dbReference type="Proteomes" id="UP000756530">
    <property type="component" value="Unassembled WGS sequence"/>
</dbReference>
<evidence type="ECO:0000256" key="1">
    <source>
        <dbReference type="ARBA" id="ARBA00002442"/>
    </source>
</evidence>
<keyword evidence="8 12" id="KW-0812">Transmembrane</keyword>
<dbReference type="InterPro" id="IPR007078">
    <property type="entry name" value="Haem_export_protD_CcmD"/>
</dbReference>
<evidence type="ECO:0000256" key="7">
    <source>
        <dbReference type="ARBA" id="ARBA00022519"/>
    </source>
</evidence>
<evidence type="ECO:0000313" key="14">
    <source>
        <dbReference type="Proteomes" id="UP000756530"/>
    </source>
</evidence>
<comment type="function">
    <text evidence="1 12">Required for the export of heme to the periplasm for the biogenesis of c-type cytochromes.</text>
</comment>
<feature type="transmembrane region" description="Helical" evidence="12">
    <location>
        <begin position="12"/>
        <end position="31"/>
    </location>
</feature>
<keyword evidence="5 12" id="KW-0813">Transport</keyword>
<evidence type="ECO:0000256" key="9">
    <source>
        <dbReference type="ARBA" id="ARBA00022748"/>
    </source>
</evidence>
<keyword evidence="11 12" id="KW-0472">Membrane</keyword>
<keyword evidence="7 12" id="KW-0997">Cell inner membrane</keyword>
<comment type="similarity">
    <text evidence="3 12">Belongs to the CcmD/CycX/HelD family.</text>
</comment>
<comment type="caution">
    <text evidence="13">The sequence shown here is derived from an EMBL/GenBank/DDBJ whole genome shotgun (WGS) entry which is preliminary data.</text>
</comment>
<evidence type="ECO:0000256" key="11">
    <source>
        <dbReference type="ARBA" id="ARBA00023136"/>
    </source>
</evidence>
<accession>A0ABS6SZR9</accession>
<dbReference type="EMBL" id="JAHUZE010000001">
    <property type="protein sequence ID" value="MBV7378471.1"/>
    <property type="molecule type" value="Genomic_DNA"/>
</dbReference>
<evidence type="ECO:0000256" key="4">
    <source>
        <dbReference type="ARBA" id="ARBA00016461"/>
    </source>
</evidence>
<dbReference type="Pfam" id="PF04995">
    <property type="entry name" value="CcmD"/>
    <property type="match status" value="1"/>
</dbReference>
<dbReference type="NCBIfam" id="TIGR03141">
    <property type="entry name" value="cytochro_ccmD"/>
    <property type="match status" value="1"/>
</dbReference>
<reference evidence="13 14" key="1">
    <citation type="submission" date="2021-05" db="EMBL/GenBank/DDBJ databases">
        <title>Culturable bacteria isolated from Daya Bay.</title>
        <authorList>
            <person name="Zheng W."/>
            <person name="Yu S."/>
            <person name="Huang Y."/>
        </authorList>
    </citation>
    <scope>NUCLEOTIDE SEQUENCE [LARGE SCALE GENOMIC DNA]</scope>
    <source>
        <strain evidence="13 14">DP4N28-5</strain>
    </source>
</reference>
<evidence type="ECO:0000256" key="3">
    <source>
        <dbReference type="ARBA" id="ARBA00008741"/>
    </source>
</evidence>
<keyword evidence="14" id="KW-1185">Reference proteome</keyword>
<evidence type="ECO:0000256" key="5">
    <source>
        <dbReference type="ARBA" id="ARBA00022448"/>
    </source>
</evidence>
<organism evidence="13 14">
    <name type="scientific">Maritimibacter dapengensis</name>
    <dbReference type="NCBI Taxonomy" id="2836868"/>
    <lineage>
        <taxon>Bacteria</taxon>
        <taxon>Pseudomonadati</taxon>
        <taxon>Pseudomonadota</taxon>
        <taxon>Alphaproteobacteria</taxon>
        <taxon>Rhodobacterales</taxon>
        <taxon>Roseobacteraceae</taxon>
        <taxon>Maritimibacter</taxon>
    </lineage>
</organism>